<comment type="caution">
    <text evidence="1">The sequence shown here is derived from an EMBL/GenBank/DDBJ whole genome shotgun (WGS) entry which is preliminary data.</text>
</comment>
<reference evidence="1" key="2">
    <citation type="submission" date="2023-10" db="EMBL/GenBank/DDBJ databases">
        <title>Analysis of Resistance Genes of Carbapenem-resistant Providencia rettgeri.</title>
        <authorList>
            <person name="Liu M."/>
        </authorList>
    </citation>
    <scope>NUCLEOTIDE SEQUENCE</scope>
    <source>
        <strain evidence="1">QITACRE101</strain>
    </source>
</reference>
<dbReference type="Proteomes" id="UP001162044">
    <property type="component" value="Unassembled WGS sequence"/>
</dbReference>
<sequence length="139" mass="15937">MLEKIKLMSVNILTQECDFQHLDSEKKGTFQGGVAKFQVSVGVVETPNKGDINVIEITAAPQVMGINDEDKEQYSFKIKIKYNFLFSVDNSIDIDSITPDFIDENRWYFLNFVNHQFKMDASMILDRTDIKGLNIPYST</sequence>
<reference evidence="1" key="1">
    <citation type="submission" date="2023-04" db="EMBL/GenBank/DDBJ databases">
        <authorList>
            <person name="Li W."/>
        </authorList>
    </citation>
    <scope>NUCLEOTIDE SEQUENCE</scope>
    <source>
        <strain evidence="1">QITACRE101</strain>
    </source>
</reference>
<dbReference type="GeneID" id="89489906"/>
<dbReference type="EMBL" id="JARVQW010000001">
    <property type="protein sequence ID" value="MDH2304664.1"/>
    <property type="molecule type" value="Genomic_DNA"/>
</dbReference>
<evidence type="ECO:0000313" key="2">
    <source>
        <dbReference type="Proteomes" id="UP001162044"/>
    </source>
</evidence>
<accession>A0AB35L6B8</accession>
<organism evidence="1 2">
    <name type="scientific">Providencia rettgeri</name>
    <dbReference type="NCBI Taxonomy" id="587"/>
    <lineage>
        <taxon>Bacteria</taxon>
        <taxon>Pseudomonadati</taxon>
        <taxon>Pseudomonadota</taxon>
        <taxon>Gammaproteobacteria</taxon>
        <taxon>Enterobacterales</taxon>
        <taxon>Morganellaceae</taxon>
        <taxon>Providencia</taxon>
    </lineage>
</organism>
<protein>
    <submittedName>
        <fullName evidence="1">Uncharacterized protein</fullName>
    </submittedName>
</protein>
<gene>
    <name evidence="1" type="ORF">QDQ51_04430</name>
</gene>
<proteinExistence type="predicted"/>
<dbReference type="RefSeq" id="WP_209101622.1">
    <property type="nucleotide sequence ID" value="NZ_JACTAI010000001.1"/>
</dbReference>
<name>A0AB35L6B8_PRORE</name>
<evidence type="ECO:0000313" key="1">
    <source>
        <dbReference type="EMBL" id="MDH2304664.1"/>
    </source>
</evidence>
<dbReference type="AlphaFoldDB" id="A0AB35L6B8"/>